<dbReference type="Gene3D" id="2.30.30.930">
    <property type="match status" value="1"/>
</dbReference>
<dbReference type="InterPro" id="IPR023949">
    <property type="entry name" value="Helicase_RapA"/>
</dbReference>
<evidence type="ECO:0000256" key="6">
    <source>
        <dbReference type="ARBA" id="ARBA00023125"/>
    </source>
</evidence>
<dbReference type="InterPro" id="IPR040766">
    <property type="entry name" value="Tudor_2_RapA"/>
</dbReference>
<evidence type="ECO:0000256" key="8">
    <source>
        <dbReference type="ARBA" id="ARBA00023163"/>
    </source>
</evidence>
<dbReference type="InterPro" id="IPR049730">
    <property type="entry name" value="SNF2/RAD54-like_C"/>
</dbReference>
<keyword evidence="7 9" id="KW-0010">Activator</keyword>
<dbReference type="CDD" id="cd18793">
    <property type="entry name" value="SF2_C_SNF"/>
    <property type="match status" value="1"/>
</dbReference>
<dbReference type="STRING" id="1111735.GCA_000428045_04110"/>
<feature type="domain" description="Helicase C-terminal" evidence="11">
    <location>
        <begin position="485"/>
        <end position="639"/>
    </location>
</feature>
<keyword evidence="5 9" id="KW-0805">Transcription regulation</keyword>
<dbReference type="Pfam" id="PF00176">
    <property type="entry name" value="SNF2-rel_dom"/>
    <property type="match status" value="1"/>
</dbReference>
<dbReference type="NCBIfam" id="NF003426">
    <property type="entry name" value="PRK04914.1"/>
    <property type="match status" value="1"/>
</dbReference>
<protein>
    <recommendedName>
        <fullName evidence="9">RNA polymerase-associated protein RapA</fullName>
        <ecNumber evidence="9">3.6.4.-</ecNumber>
    </recommendedName>
    <alternativeName>
        <fullName evidence="9">ATP-dependent helicase HepA</fullName>
    </alternativeName>
</protein>
<dbReference type="GO" id="GO:0005524">
    <property type="term" value="F:ATP binding"/>
    <property type="evidence" value="ECO:0007669"/>
    <property type="project" value="UniProtKB-UniRule"/>
</dbReference>
<comment type="subunit">
    <text evidence="9">Interacts with the RNAP. Has a higher affinity for the core RNAP than for the holoenzyme. Its ATPase activity is stimulated by binding to RNAP.</text>
</comment>
<dbReference type="Gene3D" id="6.10.140.2230">
    <property type="match status" value="1"/>
</dbReference>
<dbReference type="Pfam" id="PF18337">
    <property type="entry name" value="Tudor_RapA"/>
    <property type="match status" value="1"/>
</dbReference>
<dbReference type="Pfam" id="PF00271">
    <property type="entry name" value="Helicase_C"/>
    <property type="match status" value="1"/>
</dbReference>
<dbReference type="Gene3D" id="6.10.140.1500">
    <property type="match status" value="1"/>
</dbReference>
<accession>A0A2N6CVU2</accession>
<comment type="similarity">
    <text evidence="9">Belongs to the SNF2/RAD54 helicase family. RapA subfamily.</text>
</comment>
<feature type="binding site" evidence="9">
    <location>
        <begin position="179"/>
        <end position="186"/>
    </location>
    <ligand>
        <name>ATP</name>
        <dbReference type="ChEBI" id="CHEBI:30616"/>
    </ligand>
</feature>
<dbReference type="InterPro" id="IPR000330">
    <property type="entry name" value="SNF2_N"/>
</dbReference>
<dbReference type="InterPro" id="IPR014001">
    <property type="entry name" value="Helicase_ATP-bd"/>
</dbReference>
<comment type="caution">
    <text evidence="12">The sequence shown here is derived from an EMBL/GenBank/DDBJ whole genome shotgun (WGS) entry which is preliminary data.</text>
</comment>
<keyword evidence="6 9" id="KW-0238">DNA-binding</keyword>
<evidence type="ECO:0000256" key="2">
    <source>
        <dbReference type="ARBA" id="ARBA00022801"/>
    </source>
</evidence>
<dbReference type="PANTHER" id="PTHR45766">
    <property type="entry name" value="DNA ANNEALING HELICASE AND ENDONUCLEASE ZRANB3 FAMILY MEMBER"/>
    <property type="match status" value="1"/>
</dbReference>
<dbReference type="InterPro" id="IPR022737">
    <property type="entry name" value="RapA_C"/>
</dbReference>
<dbReference type="InterPro" id="IPR057342">
    <property type="entry name" value="DEXDc_RapA"/>
</dbReference>
<comment type="function">
    <text evidence="9">Transcription regulator that activates transcription by stimulating RNA polymerase (RNAP) recycling in case of stress conditions such as supercoiled DNA or high salt concentrations. Probably acts by releasing the RNAP, when it is trapped or immobilized on tightly supercoiled DNA. Does not activate transcription on linear DNA. Probably not involved in DNA repair.</text>
</comment>
<keyword evidence="4 9" id="KW-0067">ATP-binding</keyword>
<dbReference type="InterPro" id="IPR001650">
    <property type="entry name" value="Helicase_C-like"/>
</dbReference>
<dbReference type="Pfam" id="PF18339">
    <property type="entry name" value="Tudor_1_RapA"/>
    <property type="match status" value="1"/>
</dbReference>
<dbReference type="GO" id="GO:0003677">
    <property type="term" value="F:DNA binding"/>
    <property type="evidence" value="ECO:0007669"/>
    <property type="project" value="UniProtKB-KW"/>
</dbReference>
<evidence type="ECO:0000256" key="7">
    <source>
        <dbReference type="ARBA" id="ARBA00023159"/>
    </source>
</evidence>
<dbReference type="SUPFAM" id="SSF52540">
    <property type="entry name" value="P-loop containing nucleoside triphosphate hydrolases"/>
    <property type="match status" value="2"/>
</dbReference>
<organism evidence="12 13">
    <name type="scientific">Sedimenticola selenatireducens</name>
    <dbReference type="NCBI Taxonomy" id="191960"/>
    <lineage>
        <taxon>Bacteria</taxon>
        <taxon>Pseudomonadati</taxon>
        <taxon>Pseudomonadota</taxon>
        <taxon>Gammaproteobacteria</taxon>
        <taxon>Chromatiales</taxon>
        <taxon>Sedimenticolaceae</taxon>
        <taxon>Sedimenticola</taxon>
    </lineage>
</organism>
<keyword evidence="1 9" id="KW-0547">Nucleotide-binding</keyword>
<dbReference type="InterPro" id="IPR027417">
    <property type="entry name" value="P-loop_NTPase"/>
</dbReference>
<evidence type="ECO:0000313" key="13">
    <source>
        <dbReference type="Proteomes" id="UP000235015"/>
    </source>
</evidence>
<dbReference type="InterPro" id="IPR038718">
    <property type="entry name" value="SNF2-like_sf"/>
</dbReference>
<dbReference type="Gene3D" id="3.40.50.10810">
    <property type="entry name" value="Tandem AAA-ATPase domain"/>
    <property type="match status" value="1"/>
</dbReference>
<dbReference type="GO" id="GO:0016817">
    <property type="term" value="F:hydrolase activity, acting on acid anhydrides"/>
    <property type="evidence" value="ECO:0007669"/>
    <property type="project" value="InterPro"/>
</dbReference>
<name>A0A2N6CVU2_9GAMM</name>
<evidence type="ECO:0000313" key="12">
    <source>
        <dbReference type="EMBL" id="PLX61324.1"/>
    </source>
</evidence>
<dbReference type="PROSITE" id="PS51192">
    <property type="entry name" value="HELICASE_ATP_BIND_1"/>
    <property type="match status" value="1"/>
</dbReference>
<feature type="short sequence motif" description="DEAH box" evidence="9">
    <location>
        <begin position="284"/>
        <end position="287"/>
    </location>
</feature>
<dbReference type="GO" id="GO:0006355">
    <property type="term" value="P:regulation of DNA-templated transcription"/>
    <property type="evidence" value="ECO:0007669"/>
    <property type="project" value="UniProtKB-UniRule"/>
</dbReference>
<dbReference type="PROSITE" id="PS51194">
    <property type="entry name" value="HELICASE_CTER"/>
    <property type="match status" value="1"/>
</dbReference>
<reference evidence="12 13" key="1">
    <citation type="submission" date="2017-11" db="EMBL/GenBank/DDBJ databases">
        <title>Genome-resolved metagenomics identifies genetic mobility, metabolic interactions, and unexpected diversity in perchlorate-reducing communities.</title>
        <authorList>
            <person name="Barnum T.P."/>
            <person name="Figueroa I.A."/>
            <person name="Carlstrom C.I."/>
            <person name="Lucas L.N."/>
            <person name="Engelbrektson A.L."/>
            <person name="Coates J.D."/>
        </authorList>
    </citation>
    <scope>NUCLEOTIDE SEQUENCE [LARGE SCALE GENOMIC DNA]</scope>
    <source>
        <strain evidence="12">BM301</strain>
    </source>
</reference>
<keyword evidence="3 9" id="KW-0347">Helicase</keyword>
<dbReference type="Gene3D" id="3.30.360.80">
    <property type="match status" value="1"/>
</dbReference>
<dbReference type="InterPro" id="IPR040765">
    <property type="entry name" value="Tudor_1_RapA"/>
</dbReference>
<dbReference type="GO" id="GO:0004386">
    <property type="term" value="F:helicase activity"/>
    <property type="evidence" value="ECO:0007669"/>
    <property type="project" value="UniProtKB-UniRule"/>
</dbReference>
<sequence>MTKHNFIPGQRWISDTEPELGLGIVTEKSGRTLTLRFSAAAEIRTYAIDNAPLTRVQFQVGDTIESDQGWYLTIDSVHQSGDGLLTYAGTRANAVAGTLDEQSISAFMQFNRPQARLFAGQLDGNIWFELRKATLTRQQVLKQSDLIGLGGARTELLPHQLYIAHEASRRLAPRVLLADEVGLGKTIEACLILHAQLLTERAHRALIIVPPPLLHQWLVELLRRFNLRFSLFDEERCQEIESSNEDDNPFLSEQLVLCGLDLLTHSPDRLDQALAGEWDMLIVDEAHHLEWHEQNPSPAYQAIESLAGRIPGVLLLTATPEQLGRDGHFARLRLLDPDRYPSLAQFQQEQTRYQSIADAVDCLVSDRPVSEPEAELLADTLGEAPSTPLLTDIRDAQASAAQQQQARTRLIELLLDRHGTGRGMFRNTRDRIKGFAPRLFHSYPLTLPEIYQSSERTALAASRQLQPERGLKQAPGNEWWRSDPRVEWLIDLLKQYRREKLLLICAHASTAIGLEQALRIREGMHAALFHERMSIIERDRAAAWFADREQGCQILICSEIGSEGRNFQFAHHLVLFDLPESPDLLEQRIGRLDRIGQKRQIELHAPYFRHSAQEVLLRWYHEGLNAFVHTCQAGQQILEQLSPALHQACTTYPDNPADLHRLLERTRQMHEEISATLKNGRDHLLELNSCREQEAIRLVERLSMIDRTSGLAGYMEQLFAAYGVEAEPHSSQSLVIRPGQQMLTEQFPHLPEEGATLTYDRDTALAHEDRLFLTWEHPMVLDAMDMILESGHGNCSAMGIRHPAIPSGTLALEMLFVLECPAPGVLQAARFLPPTLLRAVIDQRLTERGDVIEQAVLEATPHPLPKPVIHKIVPPLRKHILAMISQGEQDIANQARPRLQQAKTAMNHYYAEEIDRLKALHKVNPYVRQADIDLLANHQDELNSHLDSSRVRLDSIRLLIGL</sequence>
<evidence type="ECO:0000256" key="1">
    <source>
        <dbReference type="ARBA" id="ARBA00022741"/>
    </source>
</evidence>
<dbReference type="HAMAP" id="MF_01821">
    <property type="entry name" value="Helicase_RapA"/>
    <property type="match status" value="1"/>
</dbReference>
<dbReference type="Pfam" id="PF12137">
    <property type="entry name" value="RapA_C"/>
    <property type="match status" value="1"/>
</dbReference>
<dbReference type="AlphaFoldDB" id="A0A2N6CVU2"/>
<dbReference type="CDD" id="cd18011">
    <property type="entry name" value="DEXDc_RapA"/>
    <property type="match status" value="1"/>
</dbReference>
<proteinExistence type="inferred from homology"/>
<dbReference type="Proteomes" id="UP000235015">
    <property type="component" value="Unassembled WGS sequence"/>
</dbReference>
<dbReference type="RefSeq" id="WP_273439482.1">
    <property type="nucleotide sequence ID" value="NZ_PKUN01000018.1"/>
</dbReference>
<dbReference type="EC" id="3.6.4.-" evidence="9"/>
<evidence type="ECO:0000256" key="9">
    <source>
        <dbReference type="HAMAP-Rule" id="MF_01821"/>
    </source>
</evidence>
<gene>
    <name evidence="9" type="primary">rapA</name>
    <name evidence="12" type="ORF">C0630_11145</name>
</gene>
<dbReference type="SMART" id="SM00490">
    <property type="entry name" value="HELICc"/>
    <property type="match status" value="1"/>
</dbReference>
<evidence type="ECO:0000259" key="10">
    <source>
        <dbReference type="PROSITE" id="PS51192"/>
    </source>
</evidence>
<dbReference type="Gene3D" id="3.40.50.300">
    <property type="entry name" value="P-loop containing nucleotide triphosphate hydrolases"/>
    <property type="match status" value="1"/>
</dbReference>
<evidence type="ECO:0000256" key="3">
    <source>
        <dbReference type="ARBA" id="ARBA00022806"/>
    </source>
</evidence>
<evidence type="ECO:0000256" key="4">
    <source>
        <dbReference type="ARBA" id="ARBA00022840"/>
    </source>
</evidence>
<feature type="domain" description="Helicase ATP-binding" evidence="10">
    <location>
        <begin position="166"/>
        <end position="338"/>
    </location>
</feature>
<keyword evidence="2 9" id="KW-0378">Hydrolase</keyword>
<evidence type="ECO:0000259" key="11">
    <source>
        <dbReference type="PROSITE" id="PS51194"/>
    </source>
</evidence>
<dbReference type="SMART" id="SM00487">
    <property type="entry name" value="DEXDc"/>
    <property type="match status" value="1"/>
</dbReference>
<keyword evidence="8 9" id="KW-0804">Transcription</keyword>
<evidence type="ECO:0000256" key="5">
    <source>
        <dbReference type="ARBA" id="ARBA00023015"/>
    </source>
</evidence>
<dbReference type="EMBL" id="PKUN01000018">
    <property type="protein sequence ID" value="PLX61324.1"/>
    <property type="molecule type" value="Genomic_DNA"/>
</dbReference>
<dbReference type="Gene3D" id="2.30.30.140">
    <property type="match status" value="1"/>
</dbReference>
<dbReference type="PANTHER" id="PTHR45766:SF6">
    <property type="entry name" value="SWI_SNF-RELATED MATRIX-ASSOCIATED ACTIN-DEPENDENT REGULATOR OF CHROMATIN SUBFAMILY A-LIKE PROTEIN 1"/>
    <property type="match status" value="1"/>
</dbReference>